<feature type="region of interest" description="Disordered" evidence="1">
    <location>
        <begin position="538"/>
        <end position="593"/>
    </location>
</feature>
<feature type="compositionally biased region" description="Basic and acidic residues" evidence="1">
    <location>
        <begin position="340"/>
        <end position="352"/>
    </location>
</feature>
<dbReference type="Gene3D" id="1.10.287.1490">
    <property type="match status" value="1"/>
</dbReference>
<dbReference type="AlphaFoldDB" id="A0A7S4JRZ7"/>
<feature type="compositionally biased region" description="Basic residues" evidence="1">
    <location>
        <begin position="328"/>
        <end position="339"/>
    </location>
</feature>
<feature type="compositionally biased region" description="Pro residues" evidence="1">
    <location>
        <begin position="40"/>
        <end position="55"/>
    </location>
</feature>
<accession>A0A7S4JRZ7</accession>
<feature type="region of interest" description="Disordered" evidence="1">
    <location>
        <begin position="268"/>
        <end position="521"/>
    </location>
</feature>
<feature type="compositionally biased region" description="Basic and acidic residues" evidence="1">
    <location>
        <begin position="505"/>
        <end position="515"/>
    </location>
</feature>
<feature type="compositionally biased region" description="Low complexity" evidence="1">
    <location>
        <begin position="1"/>
        <end position="39"/>
    </location>
</feature>
<evidence type="ECO:0000313" key="2">
    <source>
        <dbReference type="EMBL" id="CAE2271512.1"/>
    </source>
</evidence>
<feature type="compositionally biased region" description="Polar residues" evidence="1">
    <location>
        <begin position="359"/>
        <end position="372"/>
    </location>
</feature>
<proteinExistence type="predicted"/>
<sequence length="728" mass="78644">MSSSPSSSSPSVEEAEEAAAAQCPSSGFIATAPAAAAPPSNSPVPSAAPPPPPSRPSCYRIEHRADAAGKRIASSKRRILFHFGTLCPRTNRPSDDGVHLVTLSWSPTSGRTVLAADGREVSLRDGRRMIFGGLQVRRFEESWILGEEGGVTSSNDYGMHLRIVARAVAPPSSSSPKRTGRAQQQQQRRRRRRRGGERQFDLFIDGRSYFDLPYLDEATGRLVYGGDLSAEDENESARGGLGLLGLGLGAVSSVSSSAEMEDDANATIEDWTADGSAISGYGDDDDDDDDNSIDGFMQSIDLGTLTPYGDDDEKSAASSSIATVAGGTRRRGGRRRRDKIVRARNELREKSARAVGRIGTSTKTAVAQTSQRLAAGTSRVLASPKALKNRGSPSGSEGESGGEGKTNGNGGDGDGNKSARNGSSSGGGGEEGRSDYSGETSNTADSKIEEHGQQQQRIAPGEYTSFQAMHRAITPPRPQREQREQEPGTPQRSRGQRQEQQQQQQKHEQTQKEAEDAAEEVIAGLRNRISRLEMEIATSDRRAAASTAKLREEAASLWETTERELSSARAQAREQRSRAEAAERECDSLRRDKGDAEEEIGRLRRHVENLERELVSATRAANDDDGTSKKKKKKKKKKEGSSREKNGPPFLPNEETMSYLGEPVCCLCNRDVTESMRQCQCGRESCDLSAHASCLIGSRHHPTPSISHPGTPAPTLPLILCRGIFDNK</sequence>
<protein>
    <submittedName>
        <fullName evidence="2">Uncharacterized protein</fullName>
    </submittedName>
</protein>
<feature type="compositionally biased region" description="Low complexity" evidence="1">
    <location>
        <begin position="170"/>
        <end position="186"/>
    </location>
</feature>
<organism evidence="2">
    <name type="scientific">Odontella aurita</name>
    <dbReference type="NCBI Taxonomy" id="265563"/>
    <lineage>
        <taxon>Eukaryota</taxon>
        <taxon>Sar</taxon>
        <taxon>Stramenopiles</taxon>
        <taxon>Ochrophyta</taxon>
        <taxon>Bacillariophyta</taxon>
        <taxon>Mediophyceae</taxon>
        <taxon>Biddulphiophycidae</taxon>
        <taxon>Eupodiscales</taxon>
        <taxon>Odontellaceae</taxon>
        <taxon>Odontella</taxon>
    </lineage>
</organism>
<evidence type="ECO:0000256" key="1">
    <source>
        <dbReference type="SAM" id="MobiDB-lite"/>
    </source>
</evidence>
<reference evidence="2" key="1">
    <citation type="submission" date="2021-01" db="EMBL/GenBank/DDBJ databases">
        <authorList>
            <person name="Corre E."/>
            <person name="Pelletier E."/>
            <person name="Niang G."/>
            <person name="Scheremetjew M."/>
            <person name="Finn R."/>
            <person name="Kale V."/>
            <person name="Holt S."/>
            <person name="Cochrane G."/>
            <person name="Meng A."/>
            <person name="Brown T."/>
            <person name="Cohen L."/>
        </authorList>
    </citation>
    <scope>NUCLEOTIDE SEQUENCE</scope>
    <source>
        <strain evidence="2">Isolate 1302-5</strain>
    </source>
</reference>
<feature type="compositionally biased region" description="Acidic residues" evidence="1">
    <location>
        <begin position="282"/>
        <end position="292"/>
    </location>
</feature>
<gene>
    <name evidence="2" type="ORF">OAUR00152_LOCUS32289</name>
</gene>
<feature type="compositionally biased region" description="Basic residues" evidence="1">
    <location>
        <begin position="629"/>
        <end position="638"/>
    </location>
</feature>
<dbReference type="EMBL" id="HBKQ01046791">
    <property type="protein sequence ID" value="CAE2271512.1"/>
    <property type="molecule type" value="Transcribed_RNA"/>
</dbReference>
<feature type="region of interest" description="Disordered" evidence="1">
    <location>
        <begin position="615"/>
        <end position="655"/>
    </location>
</feature>
<feature type="region of interest" description="Disordered" evidence="1">
    <location>
        <begin position="168"/>
        <end position="195"/>
    </location>
</feature>
<name>A0A7S4JRZ7_9STRA</name>
<feature type="region of interest" description="Disordered" evidence="1">
    <location>
        <begin position="1"/>
        <end position="57"/>
    </location>
</feature>
<feature type="compositionally biased region" description="Gly residues" evidence="1">
    <location>
        <begin position="398"/>
        <end position="413"/>
    </location>
</feature>